<dbReference type="SUPFAM" id="SSF111369">
    <property type="entry name" value="HlyD-like secretion proteins"/>
    <property type="match status" value="1"/>
</dbReference>
<evidence type="ECO:0000313" key="6">
    <source>
        <dbReference type="EMBL" id="SUE33201.1"/>
    </source>
</evidence>
<dbReference type="STRING" id="880526.GCA_000427365_01043"/>
<dbReference type="Pfam" id="PF25954">
    <property type="entry name" value="Beta-barrel_RND_2"/>
    <property type="match status" value="1"/>
</dbReference>
<dbReference type="AlphaFoldDB" id="A0A379MNJ1"/>
<dbReference type="EMBL" id="UGVL01000001">
    <property type="protein sequence ID" value="SUE33201.1"/>
    <property type="molecule type" value="Genomic_DNA"/>
</dbReference>
<comment type="similarity">
    <text evidence="1">Belongs to the membrane fusion protein (MFP) (TC 8.A.1) family.</text>
</comment>
<evidence type="ECO:0000313" key="7">
    <source>
        <dbReference type="Proteomes" id="UP000255233"/>
    </source>
</evidence>
<dbReference type="NCBIfam" id="TIGR01730">
    <property type="entry name" value="RND_mfp"/>
    <property type="match status" value="1"/>
</dbReference>
<dbReference type="Pfam" id="PF25989">
    <property type="entry name" value="YknX_C"/>
    <property type="match status" value="1"/>
</dbReference>
<dbReference type="Gene3D" id="2.40.420.20">
    <property type="match status" value="1"/>
</dbReference>
<feature type="chain" id="PRO_5017077699" evidence="2">
    <location>
        <begin position="21"/>
        <end position="346"/>
    </location>
</feature>
<organism evidence="6 7">
    <name type="scientific">Rikenella microfusus</name>
    <dbReference type="NCBI Taxonomy" id="28139"/>
    <lineage>
        <taxon>Bacteria</taxon>
        <taxon>Pseudomonadati</taxon>
        <taxon>Bacteroidota</taxon>
        <taxon>Bacteroidia</taxon>
        <taxon>Bacteroidales</taxon>
        <taxon>Rikenellaceae</taxon>
        <taxon>Rikenella</taxon>
    </lineage>
</organism>
<dbReference type="GO" id="GO:1990281">
    <property type="term" value="C:efflux pump complex"/>
    <property type="evidence" value="ECO:0007669"/>
    <property type="project" value="TreeGrafter"/>
</dbReference>
<sequence>MTSRLNISCRLFLLAAGAMAASGCSSGPRTAGERAVPVRAVTVVADEQGAADREYIGVIEEESATALSFPVQGTVASLTADEGQRVGQGRVLARLDERNLQSVYNGAQASLAQAEDAMKRLQLLYDNGSLPEIKYVEAQTKLEQARSMEQVARKNLEDSRLVAPFGGVIGKRAVEAGENVLPGQTVCTLLKTDAVKVKIPVPENEIAAVEPGKKARIAVAALGGRTYDGVVKEKGVTANPVSHTYEVRIPLPNPGGELMPGMVCRVALEGDTSARAIVLPSRAVQVTGRGDRFVWCVRDGKAAIAPVTVGALTGDGVAITGGLTDGELVITDGYQKVSEGTNVEVL</sequence>
<name>A0A379MNJ1_9BACT</name>
<reference evidence="6 7" key="1">
    <citation type="submission" date="2018-06" db="EMBL/GenBank/DDBJ databases">
        <authorList>
            <consortium name="Pathogen Informatics"/>
            <person name="Doyle S."/>
        </authorList>
    </citation>
    <scope>NUCLEOTIDE SEQUENCE [LARGE SCALE GENOMIC DNA]</scope>
    <source>
        <strain evidence="6 7">NCTC11190</strain>
    </source>
</reference>
<dbReference type="PROSITE" id="PS51257">
    <property type="entry name" value="PROKAR_LIPOPROTEIN"/>
    <property type="match status" value="1"/>
</dbReference>
<feature type="domain" description="YknX-like C-terminal permuted SH3-like" evidence="5">
    <location>
        <begin position="276"/>
        <end position="345"/>
    </location>
</feature>
<evidence type="ECO:0000259" key="4">
    <source>
        <dbReference type="Pfam" id="PF25973"/>
    </source>
</evidence>
<gene>
    <name evidence="6" type="primary">acrA</name>
    <name evidence="6" type="ORF">NCTC11190_00400</name>
</gene>
<feature type="domain" description="CusB-like beta-barrel" evidence="3">
    <location>
        <begin position="197"/>
        <end position="270"/>
    </location>
</feature>
<dbReference type="Pfam" id="PF25973">
    <property type="entry name" value="BSH_CzcB"/>
    <property type="match status" value="1"/>
</dbReference>
<feature type="signal peptide" evidence="2">
    <location>
        <begin position="1"/>
        <end position="20"/>
    </location>
</feature>
<dbReference type="Gene3D" id="2.40.50.100">
    <property type="match status" value="1"/>
</dbReference>
<dbReference type="InterPro" id="IPR058792">
    <property type="entry name" value="Beta-barrel_RND_2"/>
</dbReference>
<dbReference type="OrthoDB" id="9798190at2"/>
<dbReference type="RefSeq" id="WP_115356397.1">
    <property type="nucleotide sequence ID" value="NZ_UGVL01000001.1"/>
</dbReference>
<evidence type="ECO:0000256" key="1">
    <source>
        <dbReference type="ARBA" id="ARBA00009477"/>
    </source>
</evidence>
<keyword evidence="2" id="KW-0732">Signal</keyword>
<dbReference type="Proteomes" id="UP000255233">
    <property type="component" value="Unassembled WGS sequence"/>
</dbReference>
<proteinExistence type="inferred from homology"/>
<dbReference type="InterPro" id="IPR058647">
    <property type="entry name" value="BSH_CzcB-like"/>
</dbReference>
<evidence type="ECO:0000259" key="5">
    <source>
        <dbReference type="Pfam" id="PF25989"/>
    </source>
</evidence>
<dbReference type="InterPro" id="IPR006143">
    <property type="entry name" value="RND_pump_MFP"/>
</dbReference>
<evidence type="ECO:0000259" key="3">
    <source>
        <dbReference type="Pfam" id="PF25954"/>
    </source>
</evidence>
<keyword evidence="7" id="KW-1185">Reference proteome</keyword>
<dbReference type="Gene3D" id="1.10.287.470">
    <property type="entry name" value="Helix hairpin bin"/>
    <property type="match status" value="1"/>
</dbReference>
<dbReference type="PANTHER" id="PTHR30469">
    <property type="entry name" value="MULTIDRUG RESISTANCE PROTEIN MDTA"/>
    <property type="match status" value="1"/>
</dbReference>
<dbReference type="GO" id="GO:0015562">
    <property type="term" value="F:efflux transmembrane transporter activity"/>
    <property type="evidence" value="ECO:0007669"/>
    <property type="project" value="TreeGrafter"/>
</dbReference>
<accession>A0A379MNJ1</accession>
<dbReference type="InterPro" id="IPR058637">
    <property type="entry name" value="YknX-like_C"/>
</dbReference>
<feature type="domain" description="CzcB-like barrel-sandwich hybrid" evidence="4">
    <location>
        <begin position="70"/>
        <end position="189"/>
    </location>
</feature>
<dbReference type="Gene3D" id="2.40.30.170">
    <property type="match status" value="1"/>
</dbReference>
<protein>
    <submittedName>
        <fullName evidence="6">Acriflavine resistance protein A</fullName>
    </submittedName>
</protein>
<evidence type="ECO:0000256" key="2">
    <source>
        <dbReference type="SAM" id="SignalP"/>
    </source>
</evidence>